<evidence type="ECO:0000256" key="3">
    <source>
        <dbReference type="SAM" id="Phobius"/>
    </source>
</evidence>
<dbReference type="InterPro" id="IPR036736">
    <property type="entry name" value="ACP-like_sf"/>
</dbReference>
<dbReference type="InterPro" id="IPR012728">
    <property type="entry name" value="Pls/PosA_C"/>
</dbReference>
<keyword evidence="3" id="KW-1133">Transmembrane helix</keyword>
<name>A0A345P5Y0_9GAMM</name>
<dbReference type="InterPro" id="IPR009081">
    <property type="entry name" value="PP-bd_ACP"/>
</dbReference>
<gene>
    <name evidence="5" type="ORF">HYN46_07500</name>
</gene>
<keyword evidence="3" id="KW-0472">Membrane</keyword>
<dbReference type="GO" id="GO:0005737">
    <property type="term" value="C:cytoplasm"/>
    <property type="evidence" value="ECO:0007669"/>
    <property type="project" value="TreeGrafter"/>
</dbReference>
<dbReference type="Proteomes" id="UP000253940">
    <property type="component" value="Chromosome"/>
</dbReference>
<keyword evidence="3" id="KW-0812">Transmembrane</keyword>
<feature type="transmembrane region" description="Helical" evidence="3">
    <location>
        <begin position="933"/>
        <end position="960"/>
    </location>
</feature>
<sequence length="1356" mass="149465">MNSASQENQNNTDHSDIRAIVRGENRPDLLKHEVLADLFEETVSRVPEKIALIFNDENLGQRSVTYAELNHQADLVAHHLIQNGVVSGQIVGLWLPRGIELLVAQLGIAKAGAAWLPFDTETPVDRIMVCLEDASAAGLISDANWHSRLAPIEQPVWTIEALLAPVSGVLSHRQNFLPSHPAYVIYTSGSTGKPKGIVINQGSICHFLRSENAVLGVQESDKVYQGFSTAFDMSFEEIWISYLVGATLWIAPKSLTTDPDALPLALIENQITVLHAVPTLLALFSIDVPNLRIINLGGEMCPDSLVERWALAHHQIFNTYGPTEATVSASLANLHRGHPVTIGKPLPNYGLLVVDDQFNLLNIGETGELCIFGMGVADGYLGRPDLTAEKFLNNPWAQTPEESKLYKTGDLAILDETGQIALLGRADDQIKIRGFRVELGEIEAILTEQTGIGTAAVLLRNEDGMDQLIAFIVPDGSQEHDLQAKTESLSSTHLRAKLREKLPPYMVPNRFEVIEQVPRLLSGKIDRKALRVLPLTTIVDRAASDEPTNPAEVALFGVLNKLFPNAPIQLSADFFDDLGGHSLLAARLVSGLRAFPEYSHITIHDLYQKRRVGAIAEKMAEQSAQQDNIAAWQPEELQDHTARRFFCGLAQIILLPFLISLHILQWLAPFFTYHFLTGSPDDNIWYAIGVSLAVFLLTQITGFAVSIFGKRLLLLNIKAGRYPLWGVVYLRWWLADRLSDVAPVHLLSGSSLYHWYLRGMGAKVGHDVSIGSIHVRMPSLVNIGDGVSIGSSVNLENARVERGWLVLGSINLEKESYIGSYAILESDTTIKTYGRLNGLSALSHGQTINEYEVWDGAPAKKVEIFDPASYPPRPAVSNTRLIGEFVFFLASVMVVACLFFIPIFPTFIIVDWFDAHWLSPLLAADNITLTAVHYFILAIPASAVMIIVTALLSVAIRWIALPRLKPGISSVHSETYYRKWFANQIQESSLQILRGVYATVYAPTWYRMLGAKVGRDAEISTAMGVVPDMLTLGDESFIADAVMLGDEEISGGWMILKPTVVGNRSFVGNGAYVPDGTTIPDGVLIGVQSKAPEHAINEGETWFGSPPIRLPAREKMTGFTEGLTFKPTILRRIARGFIEAMRIVLPLALTIGVGYMVVLSVIETTENQGWTAGFAMLILCGLLYGVGCFIFVGLLKWILIGRYKPKSVPMWTLFVWLSEAVTSLHESVSVPNFLNYLRGTPLLPWMFRLMGTKIGKQVYLDTTDITEYDCVQIGDHVEMNSFCGPQTHLFEDRIMKIGHVIIGDRVSVSARSIILYHAEVGHDAYLGPLTLVMKGEQIPPSSAWTGSPAVPWRKAD</sequence>
<dbReference type="EMBL" id="CP031222">
    <property type="protein sequence ID" value="AXI02689.1"/>
    <property type="molecule type" value="Genomic_DNA"/>
</dbReference>
<dbReference type="FunFam" id="3.40.50.980:FF:000001">
    <property type="entry name" value="Non-ribosomal peptide synthetase"/>
    <property type="match status" value="1"/>
</dbReference>
<reference evidence="5 6" key="1">
    <citation type="submission" date="2018-07" db="EMBL/GenBank/DDBJ databases">
        <title>Genome sequencing of Moraxellaceae gen. HYN0046.</title>
        <authorList>
            <person name="Kim M."/>
            <person name="Yi H."/>
        </authorList>
    </citation>
    <scope>NUCLEOTIDE SEQUENCE [LARGE SCALE GENOMIC DNA]</scope>
    <source>
        <strain evidence="5 6">HYN0046</strain>
    </source>
</reference>
<dbReference type="NCBIfam" id="TIGR01733">
    <property type="entry name" value="AA-adenyl-dom"/>
    <property type="match status" value="1"/>
</dbReference>
<dbReference type="GO" id="GO:0031177">
    <property type="term" value="F:phosphopantetheine binding"/>
    <property type="evidence" value="ECO:0007669"/>
    <property type="project" value="TreeGrafter"/>
</dbReference>
<dbReference type="InterPro" id="IPR020845">
    <property type="entry name" value="AMP-binding_CS"/>
</dbReference>
<dbReference type="PROSITE" id="PS50075">
    <property type="entry name" value="CARRIER"/>
    <property type="match status" value="1"/>
</dbReference>
<dbReference type="InterPro" id="IPR000873">
    <property type="entry name" value="AMP-dep_synth/lig_dom"/>
</dbReference>
<dbReference type="SUPFAM" id="SSF47336">
    <property type="entry name" value="ACP-like"/>
    <property type="match status" value="1"/>
</dbReference>
<dbReference type="NCBIfam" id="TIGR02353">
    <property type="entry name" value="NRPS_term_dom"/>
    <property type="match status" value="1"/>
</dbReference>
<keyword evidence="1" id="KW-0596">Phosphopantetheine</keyword>
<dbReference type="OrthoDB" id="9757559at2"/>
<dbReference type="InterPro" id="IPR006162">
    <property type="entry name" value="Ppantetheine_attach_site"/>
</dbReference>
<evidence type="ECO:0000313" key="6">
    <source>
        <dbReference type="Proteomes" id="UP000253940"/>
    </source>
</evidence>
<evidence type="ECO:0000256" key="1">
    <source>
        <dbReference type="ARBA" id="ARBA00022450"/>
    </source>
</evidence>
<feature type="transmembrane region" description="Helical" evidence="3">
    <location>
        <begin position="1174"/>
        <end position="1200"/>
    </location>
</feature>
<dbReference type="PROSITE" id="PS00455">
    <property type="entry name" value="AMP_BINDING"/>
    <property type="match status" value="1"/>
</dbReference>
<feature type="domain" description="Carrier" evidence="4">
    <location>
        <begin position="546"/>
        <end position="623"/>
    </location>
</feature>
<evidence type="ECO:0000259" key="4">
    <source>
        <dbReference type="PROSITE" id="PS50075"/>
    </source>
</evidence>
<dbReference type="PANTHER" id="PTHR45527:SF1">
    <property type="entry name" value="FATTY ACID SYNTHASE"/>
    <property type="match status" value="1"/>
</dbReference>
<keyword evidence="2" id="KW-0597">Phosphoprotein</keyword>
<dbReference type="Pfam" id="PF00501">
    <property type="entry name" value="AMP-binding"/>
    <property type="match status" value="1"/>
</dbReference>
<dbReference type="SUPFAM" id="SSF56801">
    <property type="entry name" value="Acetyl-CoA synthetase-like"/>
    <property type="match status" value="1"/>
</dbReference>
<dbReference type="Gene3D" id="2.160.10.10">
    <property type="entry name" value="Hexapeptide repeat proteins"/>
    <property type="match status" value="3"/>
</dbReference>
<dbReference type="Gene3D" id="3.30.300.30">
    <property type="match status" value="1"/>
</dbReference>
<dbReference type="InterPro" id="IPR025110">
    <property type="entry name" value="AMP-bd_C"/>
</dbReference>
<dbReference type="InterPro" id="IPR042099">
    <property type="entry name" value="ANL_N_sf"/>
</dbReference>
<dbReference type="SUPFAM" id="SSF51161">
    <property type="entry name" value="Trimeric LpxA-like enzymes"/>
    <property type="match status" value="3"/>
</dbReference>
<dbReference type="RefSeq" id="WP_114898799.1">
    <property type="nucleotide sequence ID" value="NZ_CP031222.1"/>
</dbReference>
<dbReference type="Pfam" id="PF13193">
    <property type="entry name" value="AMP-binding_C"/>
    <property type="match status" value="1"/>
</dbReference>
<dbReference type="KEGG" id="mbah:HYN46_07500"/>
<feature type="transmembrane region" description="Helical" evidence="3">
    <location>
        <begin position="1140"/>
        <end position="1162"/>
    </location>
</feature>
<organism evidence="5 6">
    <name type="scientific">Aquirhabdus parva</name>
    <dbReference type="NCBI Taxonomy" id="2283318"/>
    <lineage>
        <taxon>Bacteria</taxon>
        <taxon>Pseudomonadati</taxon>
        <taxon>Pseudomonadota</taxon>
        <taxon>Gammaproteobacteria</taxon>
        <taxon>Moraxellales</taxon>
        <taxon>Moraxellaceae</taxon>
        <taxon>Aquirhabdus</taxon>
    </lineage>
</organism>
<protein>
    <submittedName>
        <fullName evidence="5">Amino acid adenylation domain-containing protein</fullName>
    </submittedName>
</protein>
<dbReference type="InterPro" id="IPR045851">
    <property type="entry name" value="AMP-bd_C_sf"/>
</dbReference>
<proteinExistence type="predicted"/>
<dbReference type="Gene3D" id="3.40.50.12780">
    <property type="entry name" value="N-terminal domain of ligase-like"/>
    <property type="match status" value="1"/>
</dbReference>
<dbReference type="CDD" id="cd05930">
    <property type="entry name" value="A_NRPS"/>
    <property type="match status" value="1"/>
</dbReference>
<feature type="transmembrane region" description="Helical" evidence="3">
    <location>
        <begin position="645"/>
        <end position="664"/>
    </location>
</feature>
<feature type="transmembrane region" description="Helical" evidence="3">
    <location>
        <begin position="885"/>
        <end position="913"/>
    </location>
</feature>
<evidence type="ECO:0000313" key="5">
    <source>
        <dbReference type="EMBL" id="AXI02689.1"/>
    </source>
</evidence>
<dbReference type="PROSITE" id="PS00012">
    <property type="entry name" value="PHOSPHOPANTETHEINE"/>
    <property type="match status" value="1"/>
</dbReference>
<dbReference type="InterPro" id="IPR011004">
    <property type="entry name" value="Trimer_LpxA-like_sf"/>
</dbReference>
<dbReference type="GO" id="GO:0043041">
    <property type="term" value="P:amino acid activation for nonribosomal peptide biosynthetic process"/>
    <property type="evidence" value="ECO:0007669"/>
    <property type="project" value="TreeGrafter"/>
</dbReference>
<keyword evidence="6" id="KW-1185">Reference proteome</keyword>
<dbReference type="Gene3D" id="3.40.50.1820">
    <property type="entry name" value="alpha/beta hydrolase"/>
    <property type="match status" value="1"/>
</dbReference>
<dbReference type="GO" id="GO:0044550">
    <property type="term" value="P:secondary metabolite biosynthetic process"/>
    <property type="evidence" value="ECO:0007669"/>
    <property type="project" value="TreeGrafter"/>
</dbReference>
<accession>A0A345P5Y0</accession>
<evidence type="ECO:0000256" key="2">
    <source>
        <dbReference type="ARBA" id="ARBA00022553"/>
    </source>
</evidence>
<dbReference type="InterPro" id="IPR029058">
    <property type="entry name" value="AB_hydrolase_fold"/>
</dbReference>
<dbReference type="PANTHER" id="PTHR45527">
    <property type="entry name" value="NONRIBOSOMAL PEPTIDE SYNTHETASE"/>
    <property type="match status" value="1"/>
</dbReference>
<dbReference type="InterPro" id="IPR010071">
    <property type="entry name" value="AA_adenyl_dom"/>
</dbReference>
<feature type="transmembrane region" description="Helical" evidence="3">
    <location>
        <begin position="684"/>
        <end position="708"/>
    </location>
</feature>